<reference evidence="3" key="1">
    <citation type="submission" date="2014-07" db="EMBL/GenBank/DDBJ databases">
        <authorList>
            <person name="Santos-Garcia D."/>
        </authorList>
    </citation>
    <scope>NUCLEOTIDE SEQUENCE [LARGE SCALE GENOMIC DNA]</scope>
</reference>
<dbReference type="STRING" id="1495769.CEM_013"/>
<dbReference type="HOGENOM" id="CLU_170994_0_0_6"/>
<accession>A0A078KAS7</accession>
<evidence type="ECO:0000313" key="3">
    <source>
        <dbReference type="Proteomes" id="UP000032420"/>
    </source>
</evidence>
<evidence type="ECO:0000313" key="2">
    <source>
        <dbReference type="EMBL" id="CDZ16286.1"/>
    </source>
</evidence>
<gene>
    <name evidence="2" type="primary">yggX</name>
    <name evidence="2" type="ORF">CEM_013</name>
</gene>
<dbReference type="OrthoDB" id="9804318at2"/>
<dbReference type="InterPro" id="IPR036766">
    <property type="entry name" value="Fe_traffick_prot_YggX_sf"/>
</dbReference>
<evidence type="ECO:0000256" key="1">
    <source>
        <dbReference type="ARBA" id="ARBA00023004"/>
    </source>
</evidence>
<keyword evidence="3" id="KW-1185">Reference proteome</keyword>
<dbReference type="PANTHER" id="PTHR36965:SF1">
    <property type="entry name" value="FE(2+)-TRAFFICKING PROTEIN-RELATED"/>
    <property type="match status" value="1"/>
</dbReference>
<dbReference type="SUPFAM" id="SSF111148">
    <property type="entry name" value="YggX-like"/>
    <property type="match status" value="1"/>
</dbReference>
<dbReference type="GO" id="GO:0005829">
    <property type="term" value="C:cytosol"/>
    <property type="evidence" value="ECO:0007669"/>
    <property type="project" value="TreeGrafter"/>
</dbReference>
<dbReference type="NCBIfam" id="NF003817">
    <property type="entry name" value="PRK05408.1"/>
    <property type="match status" value="1"/>
</dbReference>
<dbReference type="Proteomes" id="UP000032420">
    <property type="component" value="Chromosome I"/>
</dbReference>
<dbReference type="InterPro" id="IPR007457">
    <property type="entry name" value="Fe_traffick_prot_YggX"/>
</dbReference>
<dbReference type="GO" id="GO:0005506">
    <property type="term" value="F:iron ion binding"/>
    <property type="evidence" value="ECO:0007669"/>
    <property type="project" value="InterPro"/>
</dbReference>
<dbReference type="Gene3D" id="1.10.3880.10">
    <property type="entry name" value="Fe(II) trafficking protein YggX"/>
    <property type="match status" value="1"/>
</dbReference>
<proteinExistence type="predicted"/>
<name>A0A078KAS7_9GAMM</name>
<dbReference type="EMBL" id="LM655252">
    <property type="protein sequence ID" value="CDZ16286.1"/>
    <property type="molecule type" value="Genomic_DNA"/>
</dbReference>
<dbReference type="AlphaFoldDB" id="A0A078KAS7"/>
<sequence length="82" mass="9948">MIYIVFCKKYKKELIGLNSPILQGKIGIYIYYNISKIAWNEWTKIQIKLINEKIINLIYLKNRIYLIKKMTDFFNNIKIDEL</sequence>
<dbReference type="PANTHER" id="PTHR36965">
    <property type="entry name" value="FE(2+)-TRAFFICKING PROTEIN-RELATED"/>
    <property type="match status" value="1"/>
</dbReference>
<dbReference type="KEGG" id="eme:CEM_013"/>
<organism evidence="2 3">
    <name type="scientific">Candidatus Johnevansia muelleri</name>
    <dbReference type="NCBI Taxonomy" id="1495769"/>
    <lineage>
        <taxon>Bacteria</taxon>
        <taxon>Pseudomonadati</taxon>
        <taxon>Pseudomonadota</taxon>
        <taxon>Gammaproteobacteria</taxon>
        <taxon>Candidatus Johnevansiales</taxon>
        <taxon>Candidatus Johnevansiaceae</taxon>
        <taxon>Candidatus Johnevansia</taxon>
    </lineage>
</organism>
<dbReference type="GO" id="GO:0034599">
    <property type="term" value="P:cellular response to oxidative stress"/>
    <property type="evidence" value="ECO:0007669"/>
    <property type="project" value="TreeGrafter"/>
</dbReference>
<protein>
    <submittedName>
        <fullName evidence="2">Probable Fe(2+)-trafficking protein YggX</fullName>
    </submittedName>
</protein>
<keyword evidence="1" id="KW-0408">Iron</keyword>
<dbReference type="Pfam" id="PF04362">
    <property type="entry name" value="Iron_traffic"/>
    <property type="match status" value="1"/>
</dbReference>